<proteinExistence type="predicted"/>
<evidence type="ECO:0000259" key="1">
    <source>
        <dbReference type="Pfam" id="PF08652"/>
    </source>
</evidence>
<dbReference type="EMBL" id="JAYKXP010000109">
    <property type="protein sequence ID" value="KAK7025977.1"/>
    <property type="molecule type" value="Genomic_DNA"/>
</dbReference>
<name>A0AAW0BJY0_9AGAR</name>
<reference evidence="2 3" key="1">
    <citation type="submission" date="2024-01" db="EMBL/GenBank/DDBJ databases">
        <title>A draft genome for a cacao thread blight-causing isolate of Paramarasmius palmivorus.</title>
        <authorList>
            <person name="Baruah I.K."/>
            <person name="Bukari Y."/>
            <person name="Amoako-Attah I."/>
            <person name="Meinhardt L.W."/>
            <person name="Bailey B.A."/>
            <person name="Cohen S.P."/>
        </authorList>
    </citation>
    <scope>NUCLEOTIDE SEQUENCE [LARGE SCALE GENOMIC DNA]</scope>
    <source>
        <strain evidence="2 3">GH-12</strain>
    </source>
</reference>
<sequence length="189" mass="22103">MKKDRFIGKQWANVVSRTFGEMNLVFSGEVDSVENPNVHHDWFDRRVELKCKLSGSKIPYDRWHMQSYLLGVPKIFVGFHTWGLQINHTTTIRTCDIKTRNFDGHMTRGYRTLLAIRSYVLSEREIDPEDDRIWRITVVKGNLTEKRLLSALEAEQVKTRREDPLMAPMTRLGIVPQSMIEMLRNRAGL</sequence>
<organism evidence="2 3">
    <name type="scientific">Paramarasmius palmivorus</name>
    <dbReference type="NCBI Taxonomy" id="297713"/>
    <lineage>
        <taxon>Eukaryota</taxon>
        <taxon>Fungi</taxon>
        <taxon>Dikarya</taxon>
        <taxon>Basidiomycota</taxon>
        <taxon>Agaricomycotina</taxon>
        <taxon>Agaricomycetes</taxon>
        <taxon>Agaricomycetidae</taxon>
        <taxon>Agaricales</taxon>
        <taxon>Marasmiineae</taxon>
        <taxon>Marasmiaceae</taxon>
        <taxon>Paramarasmius</taxon>
    </lineage>
</organism>
<evidence type="ECO:0000313" key="3">
    <source>
        <dbReference type="Proteomes" id="UP001383192"/>
    </source>
</evidence>
<feature type="domain" description="RAI1-like" evidence="1">
    <location>
        <begin position="9"/>
        <end position="105"/>
    </location>
</feature>
<protein>
    <recommendedName>
        <fullName evidence="1">RAI1-like domain-containing protein</fullName>
    </recommendedName>
</protein>
<gene>
    <name evidence="2" type="ORF">VNI00_015807</name>
</gene>
<dbReference type="AlphaFoldDB" id="A0AAW0BJY0"/>
<comment type="caution">
    <text evidence="2">The sequence shown here is derived from an EMBL/GenBank/DDBJ whole genome shotgun (WGS) entry which is preliminary data.</text>
</comment>
<dbReference type="InterPro" id="IPR013961">
    <property type="entry name" value="RAI1"/>
</dbReference>
<dbReference type="Pfam" id="PF08652">
    <property type="entry name" value="RAI1"/>
    <property type="match status" value="1"/>
</dbReference>
<evidence type="ECO:0000313" key="2">
    <source>
        <dbReference type="EMBL" id="KAK7025977.1"/>
    </source>
</evidence>
<dbReference type="Proteomes" id="UP001383192">
    <property type="component" value="Unassembled WGS sequence"/>
</dbReference>
<accession>A0AAW0BJY0</accession>
<keyword evidence="3" id="KW-1185">Reference proteome</keyword>